<dbReference type="KEGG" id="cok:COCCU_10130"/>
<protein>
    <submittedName>
        <fullName evidence="1">NAD(P)H nitroreductase acg</fullName>
        <ecNumber evidence="1">1.-.-.-</ecNumber>
    </submittedName>
</protein>
<dbReference type="AlphaFoldDB" id="A0A6B8W9J7"/>
<accession>A0A6B8W9J7</accession>
<dbReference type="EC" id="1.-.-.-" evidence="1"/>
<keyword evidence="2" id="KW-1185">Reference proteome</keyword>
<sequence>MEQLIDAAITLAGRAPSAHNTQPWAVEQEGEKVRLRVDPARTLPLADPTHQDTVLGLGAWVEAFAIALQRELCLQVSGRGAALVVEIQVGPEPYRDFTPREVAARQVDRGRLVKDEVSLHHALENFGLLATTAVAQMMGERTWRKLHNRTALDIARTPEILAETVSWLRLDPTDPAYHRDGLNADCLRISPGLARLGRRLLNSPGLRRTAGVWQPLLARLYYSRSLRPPSRVVLCAGDTTDPAALIECGRDLLRCWLLLARAGLRVSVNSEIKDNPDTAAKLPPGAFAVFSVGVSTTRVPWSSRLQDPGRG</sequence>
<dbReference type="Gene3D" id="3.40.109.10">
    <property type="entry name" value="NADH Oxidase"/>
    <property type="match status" value="1"/>
</dbReference>
<dbReference type="EMBL" id="CP046455">
    <property type="protein sequence ID" value="QGU07945.1"/>
    <property type="molecule type" value="Genomic_DNA"/>
</dbReference>
<name>A0A6B8W9J7_9CORY</name>
<dbReference type="InterPro" id="IPR000415">
    <property type="entry name" value="Nitroreductase-like"/>
</dbReference>
<evidence type="ECO:0000313" key="1">
    <source>
        <dbReference type="EMBL" id="QGU07945.1"/>
    </source>
</evidence>
<organism evidence="1 2">
    <name type="scientific">Corynebacterium occultum</name>
    <dbReference type="NCBI Taxonomy" id="2675219"/>
    <lineage>
        <taxon>Bacteria</taxon>
        <taxon>Bacillati</taxon>
        <taxon>Actinomycetota</taxon>
        <taxon>Actinomycetes</taxon>
        <taxon>Mycobacteriales</taxon>
        <taxon>Corynebacteriaceae</taxon>
        <taxon>Corynebacterium</taxon>
    </lineage>
</organism>
<evidence type="ECO:0000313" key="2">
    <source>
        <dbReference type="Proteomes" id="UP000424462"/>
    </source>
</evidence>
<dbReference type="RefSeq" id="WP_156231378.1">
    <property type="nucleotide sequence ID" value="NZ_CP046455.1"/>
</dbReference>
<gene>
    <name evidence="1" type="primary">acg</name>
    <name evidence="1" type="ORF">COCCU_10130</name>
</gene>
<reference evidence="1 2" key="1">
    <citation type="submission" date="2019-11" db="EMBL/GenBank/DDBJ databases">
        <title>Complete genome sequence of Corynebacterium kalinowskii 1959, a novel Corynebacterium species isolated from soil of a small paddock in Vilsendorf, Germany.</title>
        <authorList>
            <person name="Schaffert L."/>
            <person name="Ruwe M."/>
            <person name="Milse J."/>
            <person name="Hanuschka K."/>
            <person name="Ortseifen V."/>
            <person name="Droste J."/>
            <person name="Brandt D."/>
            <person name="Schlueter L."/>
            <person name="Kutter Y."/>
            <person name="Vinke S."/>
            <person name="Viehoefer P."/>
            <person name="Jacob L."/>
            <person name="Luebke N.-C."/>
            <person name="Schulte-Berndt E."/>
            <person name="Hain C."/>
            <person name="Linder M."/>
            <person name="Schmidt P."/>
            <person name="Wollenschlaeger L."/>
            <person name="Luttermann T."/>
            <person name="Thieme E."/>
            <person name="Hassa J."/>
            <person name="Haak M."/>
            <person name="Wittchen M."/>
            <person name="Mentz A."/>
            <person name="Persicke M."/>
            <person name="Busche T."/>
            <person name="Ruckert C."/>
        </authorList>
    </citation>
    <scope>NUCLEOTIDE SEQUENCE [LARGE SCALE GENOMIC DNA]</scope>
    <source>
        <strain evidence="1 2">2039</strain>
    </source>
</reference>
<dbReference type="GO" id="GO:0016491">
    <property type="term" value="F:oxidoreductase activity"/>
    <property type="evidence" value="ECO:0007669"/>
    <property type="project" value="UniProtKB-KW"/>
</dbReference>
<dbReference type="Proteomes" id="UP000424462">
    <property type="component" value="Chromosome"/>
</dbReference>
<proteinExistence type="predicted"/>
<keyword evidence="1" id="KW-0560">Oxidoreductase</keyword>